<protein>
    <submittedName>
        <fullName evidence="4">2-methylcitrate dehydratase PrpD</fullName>
    </submittedName>
</protein>
<evidence type="ECO:0000256" key="1">
    <source>
        <dbReference type="ARBA" id="ARBA00006174"/>
    </source>
</evidence>
<evidence type="ECO:0000259" key="3">
    <source>
        <dbReference type="Pfam" id="PF19305"/>
    </source>
</evidence>
<dbReference type="PANTHER" id="PTHR16943">
    <property type="entry name" value="2-METHYLCITRATE DEHYDRATASE-RELATED"/>
    <property type="match status" value="1"/>
</dbReference>
<dbReference type="InterPro" id="IPR036148">
    <property type="entry name" value="MmgE/PrpD_sf"/>
</dbReference>
<proteinExistence type="inferred from homology"/>
<dbReference type="Gene3D" id="3.30.1330.120">
    <property type="entry name" value="2-methylcitrate dehydratase PrpD"/>
    <property type="match status" value="1"/>
</dbReference>
<dbReference type="InterPro" id="IPR042188">
    <property type="entry name" value="MmgE/PrpD_sf_2"/>
</dbReference>
<organism evidence="4 5">
    <name type="scientific">Tenuibacillus multivorans</name>
    <dbReference type="NCBI Taxonomy" id="237069"/>
    <lineage>
        <taxon>Bacteria</taxon>
        <taxon>Bacillati</taxon>
        <taxon>Bacillota</taxon>
        <taxon>Bacilli</taxon>
        <taxon>Bacillales</taxon>
        <taxon>Bacillaceae</taxon>
        <taxon>Tenuibacillus</taxon>
    </lineage>
</organism>
<evidence type="ECO:0000313" key="4">
    <source>
        <dbReference type="EMBL" id="SDN47141.1"/>
    </source>
</evidence>
<feature type="domain" description="MmgE/PrpD N-terminal" evidence="2">
    <location>
        <begin position="6"/>
        <end position="252"/>
    </location>
</feature>
<dbReference type="PANTHER" id="PTHR16943:SF8">
    <property type="entry name" value="2-METHYLCITRATE DEHYDRATASE"/>
    <property type="match status" value="1"/>
</dbReference>
<dbReference type="InterPro" id="IPR005656">
    <property type="entry name" value="MmgE_PrpD"/>
</dbReference>
<dbReference type="AlphaFoldDB" id="A0A1H0BNE2"/>
<accession>A0A1H0BNE2</accession>
<reference evidence="4 5" key="1">
    <citation type="submission" date="2016-10" db="EMBL/GenBank/DDBJ databases">
        <authorList>
            <person name="de Groot N.N."/>
        </authorList>
    </citation>
    <scope>NUCLEOTIDE SEQUENCE [LARGE SCALE GENOMIC DNA]</scope>
    <source>
        <strain evidence="4 5">CGMCC 1.3442</strain>
    </source>
</reference>
<evidence type="ECO:0000259" key="2">
    <source>
        <dbReference type="Pfam" id="PF03972"/>
    </source>
</evidence>
<dbReference type="SUPFAM" id="SSF103378">
    <property type="entry name" value="2-methylcitrate dehydratase PrpD"/>
    <property type="match status" value="1"/>
</dbReference>
<dbReference type="GO" id="GO:0016829">
    <property type="term" value="F:lyase activity"/>
    <property type="evidence" value="ECO:0007669"/>
    <property type="project" value="InterPro"/>
</dbReference>
<keyword evidence="5" id="KW-1185">Reference proteome</keyword>
<dbReference type="InterPro" id="IPR042183">
    <property type="entry name" value="MmgE/PrpD_sf_1"/>
</dbReference>
<comment type="similarity">
    <text evidence="1">Belongs to the PrpD family.</text>
</comment>
<dbReference type="Proteomes" id="UP000199334">
    <property type="component" value="Unassembled WGS sequence"/>
</dbReference>
<dbReference type="Gene3D" id="1.10.4100.10">
    <property type="entry name" value="2-methylcitrate dehydratase PrpD"/>
    <property type="match status" value="1"/>
</dbReference>
<name>A0A1H0BNE2_9BACI</name>
<dbReference type="STRING" id="237069.SAMN05216498_2322"/>
<dbReference type="InterPro" id="IPR045337">
    <property type="entry name" value="MmgE_PrpD_C"/>
</dbReference>
<gene>
    <name evidence="4" type="ORF">SAMN05216498_2322</name>
</gene>
<dbReference type="Pfam" id="PF19305">
    <property type="entry name" value="MmgE_PrpD_C"/>
    <property type="match status" value="1"/>
</dbReference>
<dbReference type="Pfam" id="PF03972">
    <property type="entry name" value="MmgE_PrpD_N"/>
    <property type="match status" value="1"/>
</dbReference>
<dbReference type="EMBL" id="FNIG01000005">
    <property type="protein sequence ID" value="SDN47141.1"/>
    <property type="molecule type" value="Genomic_DNA"/>
</dbReference>
<dbReference type="RefSeq" id="WP_176753017.1">
    <property type="nucleotide sequence ID" value="NZ_BJVZ01000008.1"/>
</dbReference>
<sequence length="468" mass="50990">MTATKNIARFSSSLQYDDLPKEVIEHLKLCLLDSLGCGIYGSTLPWSKKVIEAVGELSGEPSEGSSVFRQTEKYTPDHAALINGTLIHSFEFDDLHKSAVIHPGAEVIPVLLGLSEYLKNNGQEVTGEQFILALAVGYEVGCRVGMVTGSEQLNKGFHPSATSGVFGAAAAGAKILGLNEEQTLHAIGIAGTQASGLMSAQYEAMAKRMNPGKSAQSGVLSALLASKGFTGITNVLEAEYGGFASTFADTTIDENEFENLGESYEILNVGFKPYSCCGSNHTTIDSIMEIIEEKDGPFKVDQIEKVEIETTTATKHHVGWDYKPSGTIGAQMNLAYATAVSLLDGICSVEQYEDDRIQSNDVNELIQKVRIESNTEFDSFGRDGRHHIKLKLTFSDGSTVNKEKTHAKGSMFHPLKQEEVKGKFTHLMTTLYGKEIAENLLEGILSVQTYSDVNHFWNDIQKKQLVKE</sequence>
<evidence type="ECO:0000313" key="5">
    <source>
        <dbReference type="Proteomes" id="UP000199334"/>
    </source>
</evidence>
<feature type="domain" description="MmgE/PrpD C-terminal" evidence="3">
    <location>
        <begin position="274"/>
        <end position="439"/>
    </location>
</feature>
<dbReference type="InterPro" id="IPR045336">
    <property type="entry name" value="MmgE_PrpD_N"/>
</dbReference>